<evidence type="ECO:0000313" key="2">
    <source>
        <dbReference type="Proteomes" id="UP000287188"/>
    </source>
</evidence>
<sequence>MSNDNKAAQFALTLERIGRRALHSCEALPDDVLLWSPPFSNDNSPLLIAIDLARDIENWVLIPVGGRLPLLDQSLEARPIESFIALATCYSQWIKSVHTILDTIPNSFLDLLVEAQSLQEKVHGKRRPTVHTCLLTAVEKSACHLGRLEALCQAVSWSSFPLERTNLRHIKSIKKAPISIQGS</sequence>
<name>A0A402AW90_9CHLR</name>
<gene>
    <name evidence="1" type="ORF">KDK_71570</name>
</gene>
<dbReference type="AlphaFoldDB" id="A0A402AW90"/>
<comment type="caution">
    <text evidence="1">The sequence shown here is derived from an EMBL/GenBank/DDBJ whole genome shotgun (WGS) entry which is preliminary data.</text>
</comment>
<reference evidence="2" key="1">
    <citation type="submission" date="2018-12" db="EMBL/GenBank/DDBJ databases">
        <title>Tengunoibacter tsumagoiensis gen. nov., sp. nov., Dictyobacter kobayashii sp. nov., D. alpinus sp. nov., and D. joshuensis sp. nov. and description of Dictyobacteraceae fam. nov. within the order Ktedonobacterales isolated from Tengu-no-mugimeshi.</title>
        <authorList>
            <person name="Wang C.M."/>
            <person name="Zheng Y."/>
            <person name="Sakai Y."/>
            <person name="Toyoda A."/>
            <person name="Minakuchi Y."/>
            <person name="Abe K."/>
            <person name="Yokota A."/>
            <person name="Yabe S."/>
        </authorList>
    </citation>
    <scope>NUCLEOTIDE SEQUENCE [LARGE SCALE GENOMIC DNA]</scope>
    <source>
        <strain evidence="2">Uno11</strain>
    </source>
</reference>
<accession>A0A402AW90</accession>
<proteinExistence type="predicted"/>
<evidence type="ECO:0008006" key="3">
    <source>
        <dbReference type="Google" id="ProtNLM"/>
    </source>
</evidence>
<dbReference type="OrthoDB" id="68731at2"/>
<dbReference type="RefSeq" id="WP_126556807.1">
    <property type="nucleotide sequence ID" value="NZ_BIFS01000002.1"/>
</dbReference>
<dbReference type="Proteomes" id="UP000287188">
    <property type="component" value="Unassembled WGS sequence"/>
</dbReference>
<evidence type="ECO:0000313" key="1">
    <source>
        <dbReference type="EMBL" id="GCE23357.1"/>
    </source>
</evidence>
<organism evidence="1 2">
    <name type="scientific">Dictyobacter kobayashii</name>
    <dbReference type="NCBI Taxonomy" id="2014872"/>
    <lineage>
        <taxon>Bacteria</taxon>
        <taxon>Bacillati</taxon>
        <taxon>Chloroflexota</taxon>
        <taxon>Ktedonobacteria</taxon>
        <taxon>Ktedonobacterales</taxon>
        <taxon>Dictyobacteraceae</taxon>
        <taxon>Dictyobacter</taxon>
    </lineage>
</organism>
<keyword evidence="2" id="KW-1185">Reference proteome</keyword>
<dbReference type="EMBL" id="BIFS01000002">
    <property type="protein sequence ID" value="GCE23357.1"/>
    <property type="molecule type" value="Genomic_DNA"/>
</dbReference>
<protein>
    <recommendedName>
        <fullName evidence="3">DinB-like domain-containing protein</fullName>
    </recommendedName>
</protein>